<accession>A0AAU7V3X0</accession>
<gene>
    <name evidence="3" type="ORF">RBB84_25215</name>
</gene>
<name>A0AAU7V3X0_9NOCA</name>
<dbReference type="Pfam" id="PF19590">
    <property type="entry name" value="TrbL_3"/>
    <property type="match status" value="1"/>
</dbReference>
<evidence type="ECO:0008006" key="4">
    <source>
        <dbReference type="Google" id="ProtNLM"/>
    </source>
</evidence>
<feature type="transmembrane region" description="Helical" evidence="2">
    <location>
        <begin position="168"/>
        <end position="187"/>
    </location>
</feature>
<feature type="region of interest" description="Disordered" evidence="1">
    <location>
        <begin position="327"/>
        <end position="368"/>
    </location>
</feature>
<feature type="region of interest" description="Disordered" evidence="1">
    <location>
        <begin position="422"/>
        <end position="470"/>
    </location>
</feature>
<evidence type="ECO:0000256" key="1">
    <source>
        <dbReference type="SAM" id="MobiDB-lite"/>
    </source>
</evidence>
<feature type="transmembrane region" description="Helical" evidence="2">
    <location>
        <begin position="193"/>
        <end position="210"/>
    </location>
</feature>
<dbReference type="InterPro" id="IPR045782">
    <property type="entry name" value="TrbL_3"/>
</dbReference>
<keyword evidence="3" id="KW-0614">Plasmid</keyword>
<keyword evidence="2" id="KW-0472">Membrane</keyword>
<proteinExistence type="predicted"/>
<feature type="compositionally biased region" description="Basic and acidic residues" evidence="1">
    <location>
        <begin position="460"/>
        <end position="470"/>
    </location>
</feature>
<feature type="transmembrane region" description="Helical" evidence="2">
    <location>
        <begin position="102"/>
        <end position="130"/>
    </location>
</feature>
<reference evidence="3" key="1">
    <citation type="submission" date="2023-08" db="EMBL/GenBank/DDBJ databases">
        <title>The novel hydrolase IpcH responsible for the initial isoprocarb degradation step in Rhodococcus sp. D-6.</title>
        <authorList>
            <person name="Zhu Q."/>
        </authorList>
    </citation>
    <scope>NUCLEOTIDE SEQUENCE</scope>
    <source>
        <strain evidence="3">D-6</strain>
        <plasmid evidence="3">p2-D-6</plasmid>
    </source>
</reference>
<geneLocation type="plasmid" evidence="3">
    <name>p2-D-6</name>
</geneLocation>
<feature type="transmembrane region" description="Helical" evidence="2">
    <location>
        <begin position="73"/>
        <end position="95"/>
    </location>
</feature>
<feature type="compositionally biased region" description="Low complexity" evidence="1">
    <location>
        <begin position="336"/>
        <end position="354"/>
    </location>
</feature>
<organism evidence="3">
    <name type="scientific">Rhodococcus sp. D-6</name>
    <dbReference type="NCBI Taxonomy" id="1387842"/>
    <lineage>
        <taxon>Bacteria</taxon>
        <taxon>Bacillati</taxon>
        <taxon>Actinomycetota</taxon>
        <taxon>Actinomycetes</taxon>
        <taxon>Mycobacteriales</taxon>
        <taxon>Nocardiaceae</taxon>
        <taxon>Rhodococcus</taxon>
    </lineage>
</organism>
<evidence type="ECO:0000256" key="2">
    <source>
        <dbReference type="SAM" id="Phobius"/>
    </source>
</evidence>
<dbReference type="AlphaFoldDB" id="A0AAU7V3X0"/>
<protein>
    <recommendedName>
        <fullName evidence="4">TrbL/VirB6 plasmid conjugal transfer protein</fullName>
    </recommendedName>
</protein>
<keyword evidence="2" id="KW-0812">Transmembrane</keyword>
<dbReference type="RefSeq" id="WP_350247788.1">
    <property type="nucleotide sequence ID" value="NZ_CP132972.1"/>
</dbReference>
<feature type="transmembrane region" description="Helical" evidence="2">
    <location>
        <begin position="222"/>
        <end position="247"/>
    </location>
</feature>
<sequence>MRDTLIVNIVPMFTLNPLKWLGGKAKETLADGFTSMMMAIWSGAMWLLKTAFDLIDNFTPNVADPDLNKLYSVTLWIALVIALIVGFGQIGLAVLRQDGRGFGTLAAGVIQYGAVLACWIGVCAGLIAAASGLTKGILDTLLGVDSFSGYAAGDGFVDTVSGTTQATVLGICGLFILIPAAFGHMIIMMVRSAALLILVATMPLAAAGALSEGTKSWMWKSIRWFLACVLMEPLLALVLGMGTQFAWAGMPDGEKTTAEKAAELVTGSTSENIGMSVVGAIIMLVACFMPMVLFRLLAFVDPGTASGASFRSTMDANGGISGLMRGKRAGGGEAAGSGAAAQTAADGRSSSESGAEAEHGHRWSAGSLAKSAGKGLSYPVRHPAKTFGNGMHAAGKVAQAGAAMSVDVLGQGGIGNQGYYPTEHDPKKNKRAHQMKPFNDTNGDGVANDIPPQAQQAVDVAEKDPEVFLA</sequence>
<feature type="transmembrane region" description="Helical" evidence="2">
    <location>
        <begin position="29"/>
        <end position="48"/>
    </location>
</feature>
<feature type="transmembrane region" description="Helical" evidence="2">
    <location>
        <begin position="273"/>
        <end position="294"/>
    </location>
</feature>
<keyword evidence="2" id="KW-1133">Transmembrane helix</keyword>
<dbReference type="EMBL" id="CP132972">
    <property type="protein sequence ID" value="XBW07009.1"/>
    <property type="molecule type" value="Genomic_DNA"/>
</dbReference>
<dbReference type="KEGG" id="rhox:RBB84_25215"/>
<evidence type="ECO:0000313" key="3">
    <source>
        <dbReference type="EMBL" id="XBW07009.1"/>
    </source>
</evidence>